<dbReference type="STRING" id="293826.Amet_2751"/>
<evidence type="ECO:0000313" key="9">
    <source>
        <dbReference type="Proteomes" id="UP000001572"/>
    </source>
</evidence>
<dbReference type="KEGG" id="amt:Amet_2751"/>
<proteinExistence type="predicted"/>
<evidence type="ECO:0000256" key="6">
    <source>
        <dbReference type="ARBA" id="ARBA00023014"/>
    </source>
</evidence>
<dbReference type="eggNOG" id="COG1243">
    <property type="taxonomic scope" value="Bacteria"/>
</dbReference>
<dbReference type="PANTHER" id="PTHR11135:SF0">
    <property type="entry name" value="ELONGATOR COMPLEX PROTEIN 3"/>
    <property type="match status" value="1"/>
</dbReference>
<dbReference type="GO" id="GO:0051539">
    <property type="term" value="F:4 iron, 4 sulfur cluster binding"/>
    <property type="evidence" value="ECO:0007669"/>
    <property type="project" value="UniProtKB-KW"/>
</dbReference>
<protein>
    <submittedName>
        <fullName evidence="8">Radical SAM domain protein</fullName>
    </submittedName>
</protein>
<keyword evidence="3" id="KW-0949">S-adenosyl-L-methionine</keyword>
<evidence type="ECO:0000256" key="3">
    <source>
        <dbReference type="ARBA" id="ARBA00022691"/>
    </source>
</evidence>
<keyword evidence="5" id="KW-0408">Iron</keyword>
<dbReference type="SMART" id="SM00729">
    <property type="entry name" value="Elp3"/>
    <property type="match status" value="1"/>
</dbReference>
<dbReference type="SFLD" id="SFLDG01082">
    <property type="entry name" value="B12-binding_domain_containing"/>
    <property type="match status" value="1"/>
</dbReference>
<accession>A6TRT4</accession>
<dbReference type="InterPro" id="IPR006638">
    <property type="entry name" value="Elp3/MiaA/NifB-like_rSAM"/>
</dbReference>
<evidence type="ECO:0000256" key="4">
    <source>
        <dbReference type="ARBA" id="ARBA00022723"/>
    </source>
</evidence>
<feature type="domain" description="Radical SAM core" evidence="7">
    <location>
        <begin position="2"/>
        <end position="231"/>
    </location>
</feature>
<comment type="cofactor">
    <cofactor evidence="1">
        <name>[4Fe-4S] cluster</name>
        <dbReference type="ChEBI" id="CHEBI:49883"/>
    </cofactor>
</comment>
<dbReference type="SFLD" id="SFLDG01086">
    <property type="entry name" value="elongater_protein-like"/>
    <property type="match status" value="1"/>
</dbReference>
<evidence type="ECO:0000256" key="2">
    <source>
        <dbReference type="ARBA" id="ARBA00022485"/>
    </source>
</evidence>
<evidence type="ECO:0000259" key="7">
    <source>
        <dbReference type="PROSITE" id="PS51918"/>
    </source>
</evidence>
<keyword evidence="9" id="KW-1185">Reference proteome</keyword>
<dbReference type="AlphaFoldDB" id="A6TRT4"/>
<dbReference type="EMBL" id="CP000724">
    <property type="protein sequence ID" value="ABR48902.1"/>
    <property type="molecule type" value="Genomic_DNA"/>
</dbReference>
<dbReference type="CDD" id="cd01335">
    <property type="entry name" value="Radical_SAM"/>
    <property type="match status" value="1"/>
</dbReference>
<dbReference type="Proteomes" id="UP000001572">
    <property type="component" value="Chromosome"/>
</dbReference>
<dbReference type="Pfam" id="PF04055">
    <property type="entry name" value="Radical_SAM"/>
    <property type="match status" value="1"/>
</dbReference>
<dbReference type="GO" id="GO:0046872">
    <property type="term" value="F:metal ion binding"/>
    <property type="evidence" value="ECO:0007669"/>
    <property type="project" value="UniProtKB-KW"/>
</dbReference>
<dbReference type="Pfam" id="PF16199">
    <property type="entry name" value="Radical_SAM_C"/>
    <property type="match status" value="1"/>
</dbReference>
<evidence type="ECO:0000256" key="1">
    <source>
        <dbReference type="ARBA" id="ARBA00001966"/>
    </source>
</evidence>
<dbReference type="GO" id="GO:0005737">
    <property type="term" value="C:cytoplasm"/>
    <property type="evidence" value="ECO:0007669"/>
    <property type="project" value="TreeGrafter"/>
</dbReference>
<dbReference type="InterPro" id="IPR032432">
    <property type="entry name" value="Radical_SAM_C"/>
</dbReference>
<dbReference type="InterPro" id="IPR039661">
    <property type="entry name" value="ELP3"/>
</dbReference>
<dbReference type="RefSeq" id="WP_012063874.1">
    <property type="nucleotide sequence ID" value="NC_009633.1"/>
</dbReference>
<dbReference type="SUPFAM" id="SSF102114">
    <property type="entry name" value="Radical SAM enzymes"/>
    <property type="match status" value="1"/>
</dbReference>
<dbReference type="SFLD" id="SFLDS00029">
    <property type="entry name" value="Radical_SAM"/>
    <property type="match status" value="1"/>
</dbReference>
<evidence type="ECO:0000256" key="5">
    <source>
        <dbReference type="ARBA" id="ARBA00023004"/>
    </source>
</evidence>
<dbReference type="PANTHER" id="PTHR11135">
    <property type="entry name" value="HISTONE ACETYLTRANSFERASE-RELATED"/>
    <property type="match status" value="1"/>
</dbReference>
<dbReference type="InterPro" id="IPR058240">
    <property type="entry name" value="rSAM_sf"/>
</dbReference>
<keyword evidence="4" id="KW-0479">Metal-binding</keyword>
<dbReference type="InterPro" id="IPR023404">
    <property type="entry name" value="rSAM_horseshoe"/>
</dbReference>
<dbReference type="Gene3D" id="3.80.30.20">
    <property type="entry name" value="tm_1862 like domain"/>
    <property type="match status" value="1"/>
</dbReference>
<organism evidence="8 9">
    <name type="scientific">Alkaliphilus metalliredigens (strain QYMF)</name>
    <dbReference type="NCBI Taxonomy" id="293826"/>
    <lineage>
        <taxon>Bacteria</taxon>
        <taxon>Bacillati</taxon>
        <taxon>Bacillota</taxon>
        <taxon>Clostridia</taxon>
        <taxon>Peptostreptococcales</taxon>
        <taxon>Natronincolaceae</taxon>
        <taxon>Alkaliphilus</taxon>
    </lineage>
</organism>
<dbReference type="HOGENOM" id="CLU_057482_0_0_9"/>
<keyword evidence="6" id="KW-0411">Iron-sulfur</keyword>
<sequence length="347" mass="39857">MSKNRYIIPIFIPHEGCPNDCSFCNQKTIAGTSSQVNVEKIETIIQSYLKLYTNQQKQREIAFYGGSFTGLPMEVQKQYLTVAFNYKKKGLIDGIRLSTRPDYINEEILQQLKFYGVTIIELGVQSTNEEVLKMNKRGHSKDDVFKAVKSIRKYEFQLGLQMMIGLFGDTEQRIEQTAKDLISLRPDFVRIYPTLVIRDTALERYYYEGIFEPLGLEECVDICESLLVAFEGNHIKVIRLGLQSTEEIAYGKSIIAGPYHPALRELVESKMFSSRIEALLHTKESDEIKGCILTVYCHPRSASKVAGHKKCNKSYFLEKYQLAKFIVKTQENIDEKEVEIQITKVLK</sequence>
<dbReference type="GO" id="GO:0002926">
    <property type="term" value="P:tRNA wobble base 5-methoxycarbonylmethyl-2-thiouridinylation"/>
    <property type="evidence" value="ECO:0007669"/>
    <property type="project" value="TreeGrafter"/>
</dbReference>
<dbReference type="GO" id="GO:0003824">
    <property type="term" value="F:catalytic activity"/>
    <property type="evidence" value="ECO:0007669"/>
    <property type="project" value="InterPro"/>
</dbReference>
<name>A6TRT4_ALKMQ</name>
<dbReference type="OrthoDB" id="9815044at2"/>
<dbReference type="InterPro" id="IPR007197">
    <property type="entry name" value="rSAM"/>
</dbReference>
<gene>
    <name evidence="8" type="ordered locus">Amet_2751</name>
</gene>
<reference evidence="9" key="1">
    <citation type="journal article" date="2016" name="Genome Announc.">
        <title>Complete genome sequence of Alkaliphilus metalliredigens strain QYMF, an alkaliphilic and metal-reducing bacterium isolated from borax-contaminated leachate ponds.</title>
        <authorList>
            <person name="Hwang C."/>
            <person name="Copeland A."/>
            <person name="Lucas S."/>
            <person name="Lapidus A."/>
            <person name="Barry K."/>
            <person name="Detter J.C."/>
            <person name="Glavina Del Rio T."/>
            <person name="Hammon N."/>
            <person name="Israni S."/>
            <person name="Dalin E."/>
            <person name="Tice H."/>
            <person name="Pitluck S."/>
            <person name="Chertkov O."/>
            <person name="Brettin T."/>
            <person name="Bruce D."/>
            <person name="Han C."/>
            <person name="Schmutz J."/>
            <person name="Larimer F."/>
            <person name="Land M.L."/>
            <person name="Hauser L."/>
            <person name="Kyrpides N."/>
            <person name="Mikhailova N."/>
            <person name="Ye Q."/>
            <person name="Zhou J."/>
            <person name="Richardson P."/>
            <person name="Fields M.W."/>
        </authorList>
    </citation>
    <scope>NUCLEOTIDE SEQUENCE [LARGE SCALE GENOMIC DNA]</scope>
    <source>
        <strain evidence="9">QYMF</strain>
    </source>
</reference>
<dbReference type="PROSITE" id="PS51918">
    <property type="entry name" value="RADICAL_SAM"/>
    <property type="match status" value="1"/>
</dbReference>
<keyword evidence="2" id="KW-0004">4Fe-4S</keyword>
<evidence type="ECO:0000313" key="8">
    <source>
        <dbReference type="EMBL" id="ABR48902.1"/>
    </source>
</evidence>